<dbReference type="Proteomes" id="UP000222527">
    <property type="component" value="Segment"/>
</dbReference>
<evidence type="ECO:0000313" key="2">
    <source>
        <dbReference type="Proteomes" id="UP000222527"/>
    </source>
</evidence>
<sequence length="92" mass="9982">MSTRAKQSSGNPAKKVDHTLLKVQKALKLAVEAVGELEKNPGRVTDEQLWYLRSSATGLMFTVSALSGVPSPVEVLHGPTPMTKEFEKAFTI</sequence>
<dbReference type="OrthoDB" id="34292at10239"/>
<reference evidence="1 2" key="1">
    <citation type="submission" date="2015-11" db="EMBL/GenBank/DDBJ databases">
        <authorList>
            <person name="Aziz R.M."/>
            <person name="Carl E.L."/>
            <person name="Farooq M.A."/>
            <person name="Gal B."/>
            <person name="Garcia Martinez K."/>
            <person name="Mathew K.J."/>
            <person name="Obando D.J."/>
            <person name="Robinson K.M."/>
            <person name="Robinson M.D."/>
            <person name="Sanders L.M."/>
            <person name="Silva M.P."/>
            <person name="Tasnim L."/>
            <person name="Vo M."/>
            <person name="Vo Q.D."/>
            <person name="Simon S.E."/>
            <person name="Hughes L.E."/>
            <person name="Benjamin R.C."/>
            <person name="Bradley K.W."/>
            <person name="Asai D.J."/>
            <person name="Bowman C.A."/>
            <person name="Russell D.A."/>
            <person name="Pope W.H."/>
            <person name="Jacobs-Sera D."/>
            <person name="Hendrix R.W."/>
            <person name="Hatfull G.F."/>
        </authorList>
    </citation>
    <scope>NUCLEOTIDE SEQUENCE [LARGE SCALE GENOMIC DNA]</scope>
</reference>
<organism evidence="1 2">
    <name type="scientific">Arthrobacter phage Circum</name>
    <dbReference type="NCBI Taxonomy" id="1772295"/>
    <lineage>
        <taxon>Viruses</taxon>
        <taxon>Duplodnaviria</taxon>
        <taxon>Heunggongvirae</taxon>
        <taxon>Uroviricota</taxon>
        <taxon>Caudoviricetes</taxon>
        <taxon>Mudcatvirus</taxon>
        <taxon>Mudcatvirus circum</taxon>
    </lineage>
</organism>
<dbReference type="KEGG" id="vg:40079025"/>
<dbReference type="RefSeq" id="YP_009603159.1">
    <property type="nucleotide sequence ID" value="NC_041948.1"/>
</dbReference>
<gene>
    <name evidence="1" type="primary">70</name>
    <name evidence="1" type="ORF">CIRCUM_70</name>
</gene>
<proteinExistence type="predicted"/>
<keyword evidence="2" id="KW-1185">Reference proteome</keyword>
<name>A0A0U4JXA7_9CAUD</name>
<protein>
    <submittedName>
        <fullName evidence="1">Uncharacterized protein</fullName>
    </submittedName>
</protein>
<evidence type="ECO:0000313" key="1">
    <source>
        <dbReference type="EMBL" id="ALY08754.1"/>
    </source>
</evidence>
<dbReference type="GeneID" id="40079025"/>
<dbReference type="EMBL" id="KU160642">
    <property type="protein sequence ID" value="ALY08754.1"/>
    <property type="molecule type" value="Genomic_DNA"/>
</dbReference>
<accession>A0A0U4JXA7</accession>